<dbReference type="Proteomes" id="UP001295684">
    <property type="component" value="Unassembled WGS sequence"/>
</dbReference>
<name>A0AAD2D296_EUPCR</name>
<organism evidence="2 3">
    <name type="scientific">Euplotes crassus</name>
    <dbReference type="NCBI Taxonomy" id="5936"/>
    <lineage>
        <taxon>Eukaryota</taxon>
        <taxon>Sar</taxon>
        <taxon>Alveolata</taxon>
        <taxon>Ciliophora</taxon>
        <taxon>Intramacronucleata</taxon>
        <taxon>Spirotrichea</taxon>
        <taxon>Hypotrichia</taxon>
        <taxon>Euplotida</taxon>
        <taxon>Euplotidae</taxon>
        <taxon>Moneuplotes</taxon>
    </lineage>
</organism>
<evidence type="ECO:0000313" key="2">
    <source>
        <dbReference type="EMBL" id="CAI2378259.1"/>
    </source>
</evidence>
<proteinExistence type="predicted"/>
<dbReference type="AlphaFoldDB" id="A0AAD2D296"/>
<accession>A0AAD2D296</accession>
<reference evidence="2" key="1">
    <citation type="submission" date="2023-07" db="EMBL/GenBank/DDBJ databases">
        <authorList>
            <consortium name="AG Swart"/>
            <person name="Singh M."/>
            <person name="Singh A."/>
            <person name="Seah K."/>
            <person name="Emmerich C."/>
        </authorList>
    </citation>
    <scope>NUCLEOTIDE SEQUENCE</scope>
    <source>
        <strain evidence="2">DP1</strain>
    </source>
</reference>
<protein>
    <submittedName>
        <fullName evidence="2">Uncharacterized protein</fullName>
    </submittedName>
</protein>
<evidence type="ECO:0000313" key="3">
    <source>
        <dbReference type="Proteomes" id="UP001295684"/>
    </source>
</evidence>
<dbReference type="EMBL" id="CAMPGE010019966">
    <property type="protein sequence ID" value="CAI2378259.1"/>
    <property type="molecule type" value="Genomic_DNA"/>
</dbReference>
<keyword evidence="3" id="KW-1185">Reference proteome</keyword>
<comment type="caution">
    <text evidence="2">The sequence shown here is derived from an EMBL/GenBank/DDBJ whole genome shotgun (WGS) entry which is preliminary data.</text>
</comment>
<evidence type="ECO:0000256" key="1">
    <source>
        <dbReference type="SAM" id="MobiDB-lite"/>
    </source>
</evidence>
<sequence length="227" mass="25905">MEQHSKPSYYSGDEGNPNEFKNKFTSLMTNAMSAMTHVYAMANQGYEYGYLQGKKEAYKDVFKWLTDQHDNTLRYVSTVSFFHYINNKIVEVKSTIANRMGHSKFEGSGASSDDQMSDGISKLEKFSDDVNSTSIHMKSSIDPSSSSHLKAPGVKETAMMFQENRKRRRNPFLFGKSEEPEIVMNSELPPTLRPENNQSDYQANPFLSSHCSDEQMVHLPKRKKTNL</sequence>
<feature type="compositionally biased region" description="Polar residues" evidence="1">
    <location>
        <begin position="194"/>
        <end position="210"/>
    </location>
</feature>
<feature type="region of interest" description="Disordered" evidence="1">
    <location>
        <begin position="187"/>
        <end position="227"/>
    </location>
</feature>
<gene>
    <name evidence="2" type="ORF">ECRASSUSDP1_LOCUS19654</name>
</gene>